<comment type="caution">
    <text evidence="2">The sequence shown here is derived from an EMBL/GenBank/DDBJ whole genome shotgun (WGS) entry which is preliminary data.</text>
</comment>
<gene>
    <name evidence="2" type="ORF">LQ327_08990</name>
</gene>
<feature type="region of interest" description="Disordered" evidence="1">
    <location>
        <begin position="49"/>
        <end position="76"/>
    </location>
</feature>
<evidence type="ECO:0000313" key="3">
    <source>
        <dbReference type="Proteomes" id="UP001199469"/>
    </source>
</evidence>
<dbReference type="EMBL" id="JAJNDB010000001">
    <property type="protein sequence ID" value="MCD2193517.1"/>
    <property type="molecule type" value="Genomic_DNA"/>
</dbReference>
<sequence length="170" mass="18184">MPFESAVVVEGQQIGHGFGDLIAAAEGIETLAWPAIVEDFHAMEERRFEAEGPGWSPDSPATASIKSSRGIPSSGRVLEGTGELRRALTSSHAPGSKVDMSPEELFVGTDLPYATYHQQGAQIEVFGRGHATLPARPLVVVTEEDVLRWTRIVQAALRVGPGNAKSVILE</sequence>
<dbReference type="InterPro" id="IPR006522">
    <property type="entry name" value="Phage_virion_morphogenesis"/>
</dbReference>
<organism evidence="2 3">
    <name type="scientific">Actinomycetospora endophytica</name>
    <dbReference type="NCBI Taxonomy" id="2291215"/>
    <lineage>
        <taxon>Bacteria</taxon>
        <taxon>Bacillati</taxon>
        <taxon>Actinomycetota</taxon>
        <taxon>Actinomycetes</taxon>
        <taxon>Pseudonocardiales</taxon>
        <taxon>Pseudonocardiaceae</taxon>
        <taxon>Actinomycetospora</taxon>
    </lineage>
</organism>
<feature type="compositionally biased region" description="Polar residues" evidence="1">
    <location>
        <begin position="59"/>
        <end position="71"/>
    </location>
</feature>
<dbReference type="Pfam" id="PF05069">
    <property type="entry name" value="Phage_tail_S"/>
    <property type="match status" value="1"/>
</dbReference>
<evidence type="ECO:0000313" key="2">
    <source>
        <dbReference type="EMBL" id="MCD2193517.1"/>
    </source>
</evidence>
<proteinExistence type="predicted"/>
<keyword evidence="3" id="KW-1185">Reference proteome</keyword>
<reference evidence="2 3" key="1">
    <citation type="submission" date="2021-11" db="EMBL/GenBank/DDBJ databases">
        <title>Draft genome sequence of Actinomycetospora sp. SF1 isolated from the rhizosphere soil.</title>
        <authorList>
            <person name="Duangmal K."/>
            <person name="Chantavorakit T."/>
        </authorList>
    </citation>
    <scope>NUCLEOTIDE SEQUENCE [LARGE SCALE GENOMIC DNA]</scope>
    <source>
        <strain evidence="2 3">TBRC 5722</strain>
    </source>
</reference>
<protein>
    <submittedName>
        <fullName evidence="2">Phage virion morphogenesis protein</fullName>
    </submittedName>
</protein>
<name>A0ABS8P5I9_9PSEU</name>
<dbReference type="Proteomes" id="UP001199469">
    <property type="component" value="Unassembled WGS sequence"/>
</dbReference>
<dbReference type="RefSeq" id="WP_230731742.1">
    <property type="nucleotide sequence ID" value="NZ_JAJNDB010000001.1"/>
</dbReference>
<evidence type="ECO:0000256" key="1">
    <source>
        <dbReference type="SAM" id="MobiDB-lite"/>
    </source>
</evidence>
<accession>A0ABS8P5I9</accession>